<reference evidence="11" key="1">
    <citation type="submission" date="2025-08" db="UniProtKB">
        <authorList>
            <consortium name="Ensembl"/>
        </authorList>
    </citation>
    <scope>IDENTIFICATION</scope>
</reference>
<evidence type="ECO:0000256" key="9">
    <source>
        <dbReference type="PROSITE-ProRule" id="PRU00282"/>
    </source>
</evidence>
<keyword evidence="3 10" id="KW-0813">Transport</keyword>
<dbReference type="Gene3D" id="1.50.40.10">
    <property type="entry name" value="Mitochondrial carrier domain"/>
    <property type="match status" value="1"/>
</dbReference>
<evidence type="ECO:0000256" key="4">
    <source>
        <dbReference type="ARBA" id="ARBA00022692"/>
    </source>
</evidence>
<evidence type="ECO:0000256" key="6">
    <source>
        <dbReference type="ARBA" id="ARBA00022989"/>
    </source>
</evidence>
<dbReference type="PANTHER" id="PTHR45624">
    <property type="entry name" value="MITOCHONDRIAL BASIC AMINO ACIDS TRANSPORTER-RELATED"/>
    <property type="match status" value="1"/>
</dbReference>
<dbReference type="GeneID" id="115546463"/>
<name>A0A8C4Z6Q8_GADMO</name>
<dbReference type="GeneTree" id="ENSGT00940000167446"/>
<keyword evidence="4 9" id="KW-0812">Transmembrane</keyword>
<keyword evidence="12" id="KW-1185">Reference proteome</keyword>
<evidence type="ECO:0000256" key="8">
    <source>
        <dbReference type="ARBA" id="ARBA00023136"/>
    </source>
</evidence>
<dbReference type="GO" id="GO:0031966">
    <property type="term" value="C:mitochondrial membrane"/>
    <property type="evidence" value="ECO:0007669"/>
    <property type="project" value="UniProtKB-SubCell"/>
</dbReference>
<dbReference type="InterPro" id="IPR002067">
    <property type="entry name" value="MCP"/>
</dbReference>
<keyword evidence="8 9" id="KW-0472">Membrane</keyword>
<dbReference type="PANTHER" id="PTHR45624:SF12">
    <property type="entry name" value="MITOCHONDRIAL ORNITHINE TRANSPORTER 1"/>
    <property type="match status" value="1"/>
</dbReference>
<keyword evidence="6" id="KW-1133">Transmembrane helix</keyword>
<dbReference type="OrthoDB" id="409586at2759"/>
<dbReference type="InterPro" id="IPR023395">
    <property type="entry name" value="MCP_dom_sf"/>
</dbReference>
<comment type="similarity">
    <text evidence="2 10">Belongs to the mitochondrial carrier (TC 2.A.29) family.</text>
</comment>
<dbReference type="Pfam" id="PF00153">
    <property type="entry name" value="Mito_carr"/>
    <property type="match status" value="3"/>
</dbReference>
<dbReference type="SUPFAM" id="SSF103506">
    <property type="entry name" value="Mitochondrial carrier"/>
    <property type="match status" value="1"/>
</dbReference>
<evidence type="ECO:0000313" key="12">
    <source>
        <dbReference type="Proteomes" id="UP000694546"/>
    </source>
</evidence>
<evidence type="ECO:0000256" key="10">
    <source>
        <dbReference type="RuleBase" id="RU000488"/>
    </source>
</evidence>
<dbReference type="PROSITE" id="PS50920">
    <property type="entry name" value="SOLCAR"/>
    <property type="match status" value="3"/>
</dbReference>
<evidence type="ECO:0000256" key="5">
    <source>
        <dbReference type="ARBA" id="ARBA00022737"/>
    </source>
</evidence>
<dbReference type="OMA" id="INSCMFG"/>
<organism evidence="11 12">
    <name type="scientific">Gadus morhua</name>
    <name type="common">Atlantic cod</name>
    <dbReference type="NCBI Taxonomy" id="8049"/>
    <lineage>
        <taxon>Eukaryota</taxon>
        <taxon>Metazoa</taxon>
        <taxon>Chordata</taxon>
        <taxon>Craniata</taxon>
        <taxon>Vertebrata</taxon>
        <taxon>Euteleostomi</taxon>
        <taxon>Actinopterygii</taxon>
        <taxon>Neopterygii</taxon>
        <taxon>Teleostei</taxon>
        <taxon>Neoteleostei</taxon>
        <taxon>Acanthomorphata</taxon>
        <taxon>Zeiogadaria</taxon>
        <taxon>Gadariae</taxon>
        <taxon>Gadiformes</taxon>
        <taxon>Gadoidei</taxon>
        <taxon>Gadidae</taxon>
        <taxon>Gadus</taxon>
    </lineage>
</organism>
<keyword evidence="7" id="KW-0496">Mitochondrion</keyword>
<feature type="repeat" description="Solcar" evidence="9">
    <location>
        <begin position="216"/>
        <end position="302"/>
    </location>
</feature>
<evidence type="ECO:0000256" key="3">
    <source>
        <dbReference type="ARBA" id="ARBA00022448"/>
    </source>
</evidence>
<dbReference type="Proteomes" id="UP000694546">
    <property type="component" value="Chromosome 7"/>
</dbReference>
<dbReference type="PRINTS" id="PR00926">
    <property type="entry name" value="MITOCARRIER"/>
</dbReference>
<protein>
    <submittedName>
        <fullName evidence="11">Mitochondrial ornithine transporter 1-like</fullName>
    </submittedName>
</protein>
<proteinExistence type="inferred from homology"/>
<dbReference type="InterPro" id="IPR018108">
    <property type="entry name" value="MCP_transmembrane"/>
</dbReference>
<sequence length="315" mass="33510">MEGENLAKERTRHPVINGIIDLTAGAVGGAACVIIGQPCDTVKVKLQTFPALYRGVADCFCRTWKQTGVRGLYQGTGAALLANAGENAILFACYGTCQKIVSHTLGLDSQQQLSPLHSALAGSLAAVVSSVVLCPTELVKCRLQAHTEMRTLGRTPLNAGSSSWSVVRSVLRSEGPLGLLQGLTSTWLREVPGYFFFFGGYEVCRSFLMPPGGDHLDAMSLLVSGGVGGAAFWLAVYPIDSVKTRIQVQTMSGPQPGFTAMFLQIVRGEGVGALYRGLTPTVFRAFPANGALFLAYEWTKRALGEAASTTRNSTE</sequence>
<reference evidence="11" key="2">
    <citation type="submission" date="2025-09" db="UniProtKB">
        <authorList>
            <consortium name="Ensembl"/>
        </authorList>
    </citation>
    <scope>IDENTIFICATION</scope>
</reference>
<feature type="repeat" description="Solcar" evidence="9">
    <location>
        <begin position="113"/>
        <end position="207"/>
    </location>
</feature>
<dbReference type="RefSeq" id="XP_030215809.1">
    <property type="nucleotide sequence ID" value="XM_030359949.1"/>
</dbReference>
<dbReference type="GO" id="GO:0000064">
    <property type="term" value="F:L-ornithine transmembrane transporter activity"/>
    <property type="evidence" value="ECO:0007669"/>
    <property type="project" value="TreeGrafter"/>
</dbReference>
<evidence type="ECO:0000256" key="1">
    <source>
        <dbReference type="ARBA" id="ARBA00004225"/>
    </source>
</evidence>
<comment type="subcellular location">
    <subcellularLocation>
        <location evidence="1">Mitochondrion membrane</location>
        <topology evidence="1">Multi-pass membrane protein</topology>
    </subcellularLocation>
</comment>
<dbReference type="Ensembl" id="ENSGMOT00000007009.2">
    <property type="protein sequence ID" value="ENSGMOP00000006811.2"/>
    <property type="gene ID" value="ENSGMOG00000006414.2"/>
</dbReference>
<evidence type="ECO:0000256" key="2">
    <source>
        <dbReference type="ARBA" id="ARBA00006375"/>
    </source>
</evidence>
<keyword evidence="5" id="KW-0677">Repeat</keyword>
<gene>
    <name evidence="11" type="primary">LOC115546463</name>
</gene>
<accession>A0A8C4Z6Q8</accession>
<dbReference type="InterPro" id="IPR050567">
    <property type="entry name" value="Mitochondrial_Carrier"/>
</dbReference>
<dbReference type="RefSeq" id="XP_030215810.1">
    <property type="nucleotide sequence ID" value="XM_030359950.1"/>
</dbReference>
<dbReference type="GO" id="GO:1990575">
    <property type="term" value="P:mitochondrial L-ornithine transmembrane transport"/>
    <property type="evidence" value="ECO:0007669"/>
    <property type="project" value="TreeGrafter"/>
</dbReference>
<dbReference type="AlphaFoldDB" id="A0A8C4Z6Q8"/>
<evidence type="ECO:0000313" key="11">
    <source>
        <dbReference type="Ensembl" id="ENSGMOP00000006811.2"/>
    </source>
</evidence>
<feature type="repeat" description="Solcar" evidence="9">
    <location>
        <begin position="16"/>
        <end position="100"/>
    </location>
</feature>
<evidence type="ECO:0000256" key="7">
    <source>
        <dbReference type="ARBA" id="ARBA00023128"/>
    </source>
</evidence>